<proteinExistence type="inferred from homology"/>
<dbReference type="PANTHER" id="PTHR42693:SF53">
    <property type="entry name" value="ENDO-4-O-SULFATASE"/>
    <property type="match status" value="1"/>
</dbReference>
<feature type="signal peptide" evidence="3">
    <location>
        <begin position="1"/>
        <end position="32"/>
    </location>
</feature>
<protein>
    <submittedName>
        <fullName evidence="5">Arylsulfatase A-like enzyme</fullName>
    </submittedName>
</protein>
<name>A0A562T0C5_CHIJA</name>
<accession>A0A562T0C5</accession>
<evidence type="ECO:0000313" key="6">
    <source>
        <dbReference type="Proteomes" id="UP000316778"/>
    </source>
</evidence>
<organism evidence="5 6">
    <name type="scientific">Chitinophaga japonensis</name>
    <name type="common">Flexibacter japonensis</name>
    <dbReference type="NCBI Taxonomy" id="104662"/>
    <lineage>
        <taxon>Bacteria</taxon>
        <taxon>Pseudomonadati</taxon>
        <taxon>Bacteroidota</taxon>
        <taxon>Chitinophagia</taxon>
        <taxon>Chitinophagales</taxon>
        <taxon>Chitinophagaceae</taxon>
        <taxon>Chitinophaga</taxon>
    </lineage>
</organism>
<comment type="caution">
    <text evidence="5">The sequence shown here is derived from an EMBL/GenBank/DDBJ whole genome shotgun (WGS) entry which is preliminary data.</text>
</comment>
<keyword evidence="2" id="KW-0378">Hydrolase</keyword>
<feature type="chain" id="PRO_5022125139" evidence="3">
    <location>
        <begin position="33"/>
        <end position="479"/>
    </location>
</feature>
<dbReference type="EMBL" id="VLLG01000004">
    <property type="protein sequence ID" value="TWI86460.1"/>
    <property type="molecule type" value="Genomic_DNA"/>
</dbReference>
<dbReference type="InterPro" id="IPR050738">
    <property type="entry name" value="Sulfatase"/>
</dbReference>
<dbReference type="SUPFAM" id="SSF53649">
    <property type="entry name" value="Alkaline phosphatase-like"/>
    <property type="match status" value="1"/>
</dbReference>
<evidence type="ECO:0000259" key="4">
    <source>
        <dbReference type="Pfam" id="PF00884"/>
    </source>
</evidence>
<dbReference type="PANTHER" id="PTHR42693">
    <property type="entry name" value="ARYLSULFATASE FAMILY MEMBER"/>
    <property type="match status" value="1"/>
</dbReference>
<dbReference type="AlphaFoldDB" id="A0A562T0C5"/>
<keyword evidence="6" id="KW-1185">Reference proteome</keyword>
<feature type="domain" description="Sulfatase N-terminal" evidence="4">
    <location>
        <begin position="42"/>
        <end position="372"/>
    </location>
</feature>
<evidence type="ECO:0000313" key="5">
    <source>
        <dbReference type="EMBL" id="TWI86460.1"/>
    </source>
</evidence>
<dbReference type="Gene3D" id="3.40.720.10">
    <property type="entry name" value="Alkaline Phosphatase, subunit A"/>
    <property type="match status" value="1"/>
</dbReference>
<dbReference type="Proteomes" id="UP000316778">
    <property type="component" value="Unassembled WGS sequence"/>
</dbReference>
<keyword evidence="3" id="KW-0732">Signal</keyword>
<sequence length="479" mass="53938">MINLFVMQTGTKRFHTALLALLTACAGLPATAQQANGQRPTNIILVVADDLGYGNLTCYNPGSKIPTPHIDSLARQGTRFTRFYAGNTVCAPSRCALMTGYHMGHAYIRGNAREHLRPQDTTLAQRLQARGYVTGMFGKWGLGQENDAGAPQLKGFDEFYGYLNQRHAHYYFTDHLFELKNRQLEQVRTDSQYSHGLIMDQALDFVRRHRQEPFFLYLPVTIPHAELLLPREDLQPFLDKDGNSKFSPEKPFVQKGDGYHSQAQPRAAFAAMISRLDRDMGRLMQALRELGLDSNTYVFFTSDNGPHKEGGADPVYFNSNGPLRGIKRDLYEGGIRVPMIAWAPGKVPAGRSSGEVWAFWDVLPTLCELTGAPSPGNIDGISFLPAIRGKAQAQQHDHLFWQFNEGRLKQALLQGDWKLLRFKQKDKPEVLELYNIRRDMGEQHNLAAQYPERVQALKALMRASVSPSASPKFDWSELN</sequence>
<dbReference type="CDD" id="cd16145">
    <property type="entry name" value="ARS_like"/>
    <property type="match status" value="1"/>
</dbReference>
<gene>
    <name evidence="5" type="ORF">LX66_3717</name>
</gene>
<reference evidence="5 6" key="1">
    <citation type="journal article" date="2013" name="Stand. Genomic Sci.">
        <title>Genomic Encyclopedia of Type Strains, Phase I: The one thousand microbial genomes (KMG-I) project.</title>
        <authorList>
            <person name="Kyrpides N.C."/>
            <person name="Woyke T."/>
            <person name="Eisen J.A."/>
            <person name="Garrity G."/>
            <person name="Lilburn T.G."/>
            <person name="Beck B.J."/>
            <person name="Whitman W.B."/>
            <person name="Hugenholtz P."/>
            <person name="Klenk H.P."/>
        </authorList>
    </citation>
    <scope>NUCLEOTIDE SEQUENCE [LARGE SCALE GENOMIC DNA]</scope>
    <source>
        <strain evidence="5 6">DSM 13484</strain>
    </source>
</reference>
<evidence type="ECO:0000256" key="2">
    <source>
        <dbReference type="ARBA" id="ARBA00022801"/>
    </source>
</evidence>
<dbReference type="InterPro" id="IPR000917">
    <property type="entry name" value="Sulfatase_N"/>
</dbReference>
<evidence type="ECO:0000256" key="3">
    <source>
        <dbReference type="SAM" id="SignalP"/>
    </source>
</evidence>
<dbReference type="GO" id="GO:0004065">
    <property type="term" value="F:arylsulfatase activity"/>
    <property type="evidence" value="ECO:0007669"/>
    <property type="project" value="TreeGrafter"/>
</dbReference>
<dbReference type="Pfam" id="PF00884">
    <property type="entry name" value="Sulfatase"/>
    <property type="match status" value="1"/>
</dbReference>
<dbReference type="InterPro" id="IPR017850">
    <property type="entry name" value="Alkaline_phosphatase_core_sf"/>
</dbReference>
<dbReference type="Gene3D" id="3.30.1120.10">
    <property type="match status" value="1"/>
</dbReference>
<comment type="similarity">
    <text evidence="1">Belongs to the sulfatase family.</text>
</comment>
<evidence type="ECO:0000256" key="1">
    <source>
        <dbReference type="ARBA" id="ARBA00008779"/>
    </source>
</evidence>